<dbReference type="PANTHER" id="PTHR37951:SF1">
    <property type="entry name" value="TYPE VI SECRETION SYSTEM COMPONENT TSSA1"/>
    <property type="match status" value="1"/>
</dbReference>
<feature type="domain" description="ImpA N-terminal" evidence="2">
    <location>
        <begin position="18"/>
        <end position="141"/>
    </location>
</feature>
<gene>
    <name evidence="3" type="ORF">C8D90_102534</name>
</gene>
<dbReference type="InterPro" id="IPR010657">
    <property type="entry name" value="ImpA_N"/>
</dbReference>
<feature type="region of interest" description="Disordered" evidence="1">
    <location>
        <begin position="287"/>
        <end position="308"/>
    </location>
</feature>
<dbReference type="InterPro" id="IPR017740">
    <property type="entry name" value="TssA-like"/>
</dbReference>
<evidence type="ECO:0000313" key="4">
    <source>
        <dbReference type="Proteomes" id="UP000254848"/>
    </source>
</evidence>
<sequence length="371" mass="41544">MMNETMTTEITGYYQSVMQPIPGEHPCGESLEYDPAFIMLLGKLQPKLGAEYGTFFEAAEPVNWSEVERECLSLLQKSKDVRLIIILMRCRIRQKGLVALSEGLEALRELLRRWPDDLHPQTMDEGEFEPFMRANAFAELEDTNGLLADLRNQPLPKAAGLQISIKDFEKAHVIPREEGALADTTVAALIHDWHTNAAQEIAVLTRARRYLLDIKKILDESLAFEAPLLGLIDGILRLFSNEFADTSEAEEAAVPAEQAYTDDADYAEPVEETEAPGAEHGDDDVAEEAAAAPSIPRPAKQQARRGIENRTDALRRLQEVRSWFAMTEPSSPVVLMLKYAEESIGKNFADLLKMYPPEIITMLDGEKSEKE</sequence>
<keyword evidence="4" id="KW-1185">Reference proteome</keyword>
<accession>A0A370R2A2</accession>
<protein>
    <submittedName>
        <fullName evidence="3">Type VI secretion system protein ImpA</fullName>
    </submittedName>
</protein>
<dbReference type="EMBL" id="QRAP01000002">
    <property type="protein sequence ID" value="RDK96047.1"/>
    <property type="molecule type" value="Genomic_DNA"/>
</dbReference>
<dbReference type="PANTHER" id="PTHR37951">
    <property type="entry name" value="CYTOPLASMIC PROTEIN-RELATED"/>
    <property type="match status" value="1"/>
</dbReference>
<organism evidence="3 4">
    <name type="scientific">Enterobacillus tribolii</name>
    <dbReference type="NCBI Taxonomy" id="1487935"/>
    <lineage>
        <taxon>Bacteria</taxon>
        <taxon>Pseudomonadati</taxon>
        <taxon>Pseudomonadota</taxon>
        <taxon>Gammaproteobacteria</taxon>
        <taxon>Enterobacterales</taxon>
        <taxon>Hafniaceae</taxon>
        <taxon>Enterobacillus</taxon>
    </lineage>
</organism>
<dbReference type="Proteomes" id="UP000254848">
    <property type="component" value="Unassembled WGS sequence"/>
</dbReference>
<evidence type="ECO:0000256" key="1">
    <source>
        <dbReference type="SAM" id="MobiDB-lite"/>
    </source>
</evidence>
<comment type="caution">
    <text evidence="3">The sequence shown here is derived from an EMBL/GenBank/DDBJ whole genome shotgun (WGS) entry which is preliminary data.</text>
</comment>
<proteinExistence type="predicted"/>
<name>A0A370R2A2_9GAMM</name>
<dbReference type="Pfam" id="PF06812">
    <property type="entry name" value="ImpA_N"/>
    <property type="match status" value="1"/>
</dbReference>
<reference evidence="3 4" key="1">
    <citation type="submission" date="2018-07" db="EMBL/GenBank/DDBJ databases">
        <title>Genomic Encyclopedia of Type Strains, Phase IV (KMG-IV): sequencing the most valuable type-strain genomes for metagenomic binning, comparative biology and taxonomic classification.</title>
        <authorList>
            <person name="Goeker M."/>
        </authorList>
    </citation>
    <scope>NUCLEOTIDE SEQUENCE [LARGE SCALE GENOMIC DNA]</scope>
    <source>
        <strain evidence="3 4">DSM 103736</strain>
    </source>
</reference>
<evidence type="ECO:0000313" key="3">
    <source>
        <dbReference type="EMBL" id="RDK96047.1"/>
    </source>
</evidence>
<dbReference type="AlphaFoldDB" id="A0A370R2A2"/>
<evidence type="ECO:0000259" key="2">
    <source>
        <dbReference type="Pfam" id="PF06812"/>
    </source>
</evidence>